<gene>
    <name evidence="2" type="ORF">DMN91_006694</name>
</gene>
<comment type="caution">
    <text evidence="2">The sequence shown here is derived from an EMBL/GenBank/DDBJ whole genome shotgun (WGS) entry which is preliminary data.</text>
</comment>
<keyword evidence="1" id="KW-0812">Transmembrane</keyword>
<sequence>MMLQRAYIQQIGGVFFNAFLVGMVTLLICENITKADEVPAFFLKIAKIPTLPRVGRSDRFEDFFYKAEKHIPRIGRNSQQVADFETNILIIFFRLCYCIFISNSIIVLCDYTIIYILRQSVFFLLLQDETYTDLTKRRIDYPPKVDGWSSQNFPLAIEGPRELWRTLAGYSRDGSDE</sequence>
<evidence type="ECO:0000313" key="2">
    <source>
        <dbReference type="EMBL" id="RLU20088.1"/>
    </source>
</evidence>
<protein>
    <submittedName>
        <fullName evidence="2">Uncharacterized protein</fullName>
    </submittedName>
</protein>
<organism evidence="2">
    <name type="scientific">Ooceraea biroi</name>
    <name type="common">Clonal raider ant</name>
    <name type="synonym">Cerapachys biroi</name>
    <dbReference type="NCBI Taxonomy" id="2015173"/>
    <lineage>
        <taxon>Eukaryota</taxon>
        <taxon>Metazoa</taxon>
        <taxon>Ecdysozoa</taxon>
        <taxon>Arthropoda</taxon>
        <taxon>Hexapoda</taxon>
        <taxon>Insecta</taxon>
        <taxon>Pterygota</taxon>
        <taxon>Neoptera</taxon>
        <taxon>Endopterygota</taxon>
        <taxon>Hymenoptera</taxon>
        <taxon>Apocrita</taxon>
        <taxon>Aculeata</taxon>
        <taxon>Formicoidea</taxon>
        <taxon>Formicidae</taxon>
        <taxon>Dorylinae</taxon>
        <taxon>Ooceraea</taxon>
    </lineage>
</organism>
<feature type="transmembrane region" description="Helical" evidence="1">
    <location>
        <begin position="88"/>
        <end position="117"/>
    </location>
</feature>
<name>A0A3L8DJQ7_OOCBI</name>
<feature type="transmembrane region" description="Helical" evidence="1">
    <location>
        <begin position="12"/>
        <end position="33"/>
    </location>
</feature>
<evidence type="ECO:0000256" key="1">
    <source>
        <dbReference type="SAM" id="Phobius"/>
    </source>
</evidence>
<dbReference type="EMBL" id="QOIP01000007">
    <property type="protein sequence ID" value="RLU20088.1"/>
    <property type="molecule type" value="Genomic_DNA"/>
</dbReference>
<dbReference type="Proteomes" id="UP000279307">
    <property type="component" value="Chromosome 7"/>
</dbReference>
<accession>A0A3L8DJQ7</accession>
<dbReference type="AlphaFoldDB" id="A0A3L8DJQ7"/>
<dbReference type="OrthoDB" id="6339926at2759"/>
<reference evidence="2" key="1">
    <citation type="journal article" date="2018" name="Genome Res.">
        <title>The genomic architecture and molecular evolution of ant odorant receptors.</title>
        <authorList>
            <person name="McKenzie S.K."/>
            <person name="Kronauer D.J.C."/>
        </authorList>
    </citation>
    <scope>NUCLEOTIDE SEQUENCE [LARGE SCALE GENOMIC DNA]</scope>
    <source>
        <strain evidence="2">Clonal line C1</strain>
    </source>
</reference>
<proteinExistence type="predicted"/>
<keyword evidence="1" id="KW-0472">Membrane</keyword>
<keyword evidence="1" id="KW-1133">Transmembrane helix</keyword>
<reference evidence="2" key="2">
    <citation type="submission" date="2018-07" db="EMBL/GenBank/DDBJ databases">
        <authorList>
            <person name="Mckenzie S.K."/>
            <person name="Kronauer D.J.C."/>
        </authorList>
    </citation>
    <scope>NUCLEOTIDE SEQUENCE</scope>
    <source>
        <strain evidence="2">Clonal line C1</strain>
    </source>
</reference>